<evidence type="ECO:0000256" key="4">
    <source>
        <dbReference type="ARBA" id="ARBA00022692"/>
    </source>
</evidence>
<evidence type="ECO:0000256" key="15">
    <source>
        <dbReference type="SAM" id="MobiDB-lite"/>
    </source>
</evidence>
<dbReference type="SMR" id="A0A0N8AI53"/>
<reference evidence="17 18" key="1">
    <citation type="submission" date="2016-03" db="EMBL/GenBank/DDBJ databases">
        <title>EvidentialGene: Evidence-directed Construction of Genes on Genomes.</title>
        <authorList>
            <person name="Gilbert D.G."/>
            <person name="Choi J.-H."/>
            <person name="Mockaitis K."/>
            <person name="Colbourne J."/>
            <person name="Pfrender M."/>
        </authorList>
    </citation>
    <scope>NUCLEOTIDE SEQUENCE [LARGE SCALE GENOMIC DNA]</scope>
    <source>
        <strain evidence="17 18">Xinb3</strain>
        <tissue evidence="17">Complete organism</tissue>
    </source>
</reference>
<dbReference type="InterPro" id="IPR050668">
    <property type="entry name" value="Cytochrome_b5"/>
</dbReference>
<evidence type="ECO:0000256" key="1">
    <source>
        <dbReference type="ARBA" id="ARBA00004131"/>
    </source>
</evidence>
<accession>A0A0N8AI53</accession>
<evidence type="ECO:0000313" key="18">
    <source>
        <dbReference type="Proteomes" id="UP000076858"/>
    </source>
</evidence>
<dbReference type="OrthoDB" id="260519at2759"/>
<evidence type="ECO:0000256" key="12">
    <source>
        <dbReference type="ARBA" id="ARBA00038168"/>
    </source>
</evidence>
<organism evidence="17 18">
    <name type="scientific">Daphnia magna</name>
    <dbReference type="NCBI Taxonomy" id="35525"/>
    <lineage>
        <taxon>Eukaryota</taxon>
        <taxon>Metazoa</taxon>
        <taxon>Ecdysozoa</taxon>
        <taxon>Arthropoda</taxon>
        <taxon>Crustacea</taxon>
        <taxon>Branchiopoda</taxon>
        <taxon>Diplostraca</taxon>
        <taxon>Cladocera</taxon>
        <taxon>Anomopoda</taxon>
        <taxon>Daphniidae</taxon>
        <taxon>Daphnia</taxon>
    </lineage>
</organism>
<evidence type="ECO:0000313" key="17">
    <source>
        <dbReference type="EMBL" id="KZS07998.1"/>
    </source>
</evidence>
<comment type="similarity">
    <text evidence="12 14">Belongs to the cytochrome b5 family.</text>
</comment>
<keyword evidence="18" id="KW-1185">Reference proteome</keyword>
<dbReference type="AlphaFoldDB" id="A0A0N8AI53"/>
<dbReference type="Pfam" id="PF00173">
    <property type="entry name" value="Cyt-b5"/>
    <property type="match status" value="1"/>
</dbReference>
<dbReference type="InterPro" id="IPR036400">
    <property type="entry name" value="Cyt_B5-like_heme/steroid_sf"/>
</dbReference>
<dbReference type="FunFam" id="3.10.120.10:FF:000002">
    <property type="entry name" value="Cytochrome b5 type B"/>
    <property type="match status" value="1"/>
</dbReference>
<evidence type="ECO:0000256" key="2">
    <source>
        <dbReference type="ARBA" id="ARBA00022448"/>
    </source>
</evidence>
<gene>
    <name evidence="17" type="ORF">APZ42_028389</name>
</gene>
<feature type="region of interest" description="Disordered" evidence="15">
    <location>
        <begin position="82"/>
        <end position="104"/>
    </location>
</feature>
<keyword evidence="7" id="KW-0492">Microsome</keyword>
<evidence type="ECO:0000256" key="7">
    <source>
        <dbReference type="ARBA" id="ARBA00022848"/>
    </source>
</evidence>
<dbReference type="PRINTS" id="PR00363">
    <property type="entry name" value="CYTOCHROMEB5"/>
</dbReference>
<keyword evidence="2" id="KW-0813">Transport</keyword>
<dbReference type="GO" id="GO:0005789">
    <property type="term" value="C:endoplasmic reticulum membrane"/>
    <property type="evidence" value="ECO:0007669"/>
    <property type="project" value="UniProtKB-SubCell"/>
</dbReference>
<keyword evidence="6" id="KW-0256">Endoplasmic reticulum</keyword>
<dbReference type="EMBL" id="LRGB01002384">
    <property type="protein sequence ID" value="KZS07998.1"/>
    <property type="molecule type" value="Genomic_DNA"/>
</dbReference>
<dbReference type="PANTHER" id="PTHR19359:SF150">
    <property type="entry name" value="CYTOCHROME B5"/>
    <property type="match status" value="1"/>
</dbReference>
<dbReference type="Proteomes" id="UP000076858">
    <property type="component" value="Unassembled WGS sequence"/>
</dbReference>
<dbReference type="PROSITE" id="PS00191">
    <property type="entry name" value="CYTOCHROME_B5_1"/>
    <property type="match status" value="1"/>
</dbReference>
<evidence type="ECO:0000256" key="13">
    <source>
        <dbReference type="ARBA" id="ARBA00039806"/>
    </source>
</evidence>
<evidence type="ECO:0000256" key="8">
    <source>
        <dbReference type="ARBA" id="ARBA00022982"/>
    </source>
</evidence>
<dbReference type="GO" id="GO:0020037">
    <property type="term" value="F:heme binding"/>
    <property type="evidence" value="ECO:0007669"/>
    <property type="project" value="UniProtKB-UniRule"/>
</dbReference>
<dbReference type="InterPro" id="IPR018506">
    <property type="entry name" value="Cyt_B5_heme-BS"/>
</dbReference>
<keyword evidence="8" id="KW-0249">Electron transport</keyword>
<evidence type="ECO:0000256" key="9">
    <source>
        <dbReference type="ARBA" id="ARBA00023004"/>
    </source>
</evidence>
<dbReference type="InterPro" id="IPR001199">
    <property type="entry name" value="Cyt_B5-like_heme/steroid-bd"/>
</dbReference>
<sequence length="134" mass="14889">MAGEIITLEEVGKHKDSKTGVWITIHGHVYNVTKFLEEHPGGEEVLMEQAGKDATEPFEDVGHSTDARELLKEYLIGSLPENEAKKVSEKNPSNWAKKDEETKPASWASWLIPMSLAVVASVGYRFYTSTNQGN</sequence>
<keyword evidence="10" id="KW-0472">Membrane</keyword>
<dbReference type="PANTHER" id="PTHR19359">
    <property type="entry name" value="CYTOCHROME B5"/>
    <property type="match status" value="1"/>
</dbReference>
<evidence type="ECO:0000256" key="11">
    <source>
        <dbReference type="ARBA" id="ARBA00037877"/>
    </source>
</evidence>
<dbReference type="SMART" id="SM01117">
    <property type="entry name" value="Cyt-b5"/>
    <property type="match status" value="1"/>
</dbReference>
<keyword evidence="4" id="KW-0812">Transmembrane</keyword>
<feature type="domain" description="Cytochrome b5 heme-binding" evidence="16">
    <location>
        <begin position="3"/>
        <end position="80"/>
    </location>
</feature>
<comment type="caution">
    <text evidence="17">The sequence shown here is derived from an EMBL/GenBank/DDBJ whole genome shotgun (WGS) entry which is preliminary data.</text>
</comment>
<dbReference type="Gene3D" id="3.10.120.10">
    <property type="entry name" value="Cytochrome b5-like heme/steroid binding domain"/>
    <property type="match status" value="1"/>
</dbReference>
<dbReference type="SUPFAM" id="SSF55856">
    <property type="entry name" value="Cytochrome b5-like heme/steroid binding domain"/>
    <property type="match status" value="1"/>
</dbReference>
<keyword evidence="5 14" id="KW-0479">Metal-binding</keyword>
<comment type="subcellular location">
    <subcellularLocation>
        <location evidence="1">Endoplasmic reticulum membrane</location>
        <topology evidence="1">Single-pass membrane protein</topology>
        <orientation evidence="1">Cytoplasmic side</orientation>
    </subcellularLocation>
    <subcellularLocation>
        <location evidence="11">Microsome membrane</location>
        <topology evidence="11">Single-pass membrane protein</topology>
        <orientation evidence="11">Cytoplasmic side</orientation>
    </subcellularLocation>
</comment>
<keyword evidence="3 14" id="KW-0349">Heme</keyword>
<evidence type="ECO:0000256" key="14">
    <source>
        <dbReference type="RuleBase" id="RU362121"/>
    </source>
</evidence>
<keyword evidence="9 14" id="KW-0408">Iron</keyword>
<protein>
    <recommendedName>
        <fullName evidence="13">Cytochrome b5</fullName>
    </recommendedName>
</protein>
<proteinExistence type="inferred from homology"/>
<dbReference type="GO" id="GO:0046872">
    <property type="term" value="F:metal ion binding"/>
    <property type="evidence" value="ECO:0007669"/>
    <property type="project" value="UniProtKB-UniRule"/>
</dbReference>
<dbReference type="PROSITE" id="PS50255">
    <property type="entry name" value="CYTOCHROME_B5_2"/>
    <property type="match status" value="1"/>
</dbReference>
<evidence type="ECO:0000256" key="3">
    <source>
        <dbReference type="ARBA" id="ARBA00022617"/>
    </source>
</evidence>
<evidence type="ECO:0000256" key="10">
    <source>
        <dbReference type="ARBA" id="ARBA00023136"/>
    </source>
</evidence>
<evidence type="ECO:0000256" key="6">
    <source>
        <dbReference type="ARBA" id="ARBA00022824"/>
    </source>
</evidence>
<evidence type="ECO:0000259" key="16">
    <source>
        <dbReference type="PROSITE" id="PS50255"/>
    </source>
</evidence>
<name>A0A0N8AI53_9CRUS</name>
<evidence type="ECO:0000256" key="5">
    <source>
        <dbReference type="ARBA" id="ARBA00022723"/>
    </source>
</evidence>
<dbReference type="STRING" id="35525.A0A0N8AI53"/>